<keyword evidence="2" id="KW-1133">Transmembrane helix</keyword>
<proteinExistence type="predicted"/>
<evidence type="ECO:0000313" key="3">
    <source>
        <dbReference type="EMBL" id="CAE0445595.1"/>
    </source>
</evidence>
<dbReference type="GO" id="GO:0016603">
    <property type="term" value="F:glutaminyl-peptide cyclotransferase activity"/>
    <property type="evidence" value="ECO:0007669"/>
    <property type="project" value="InterPro"/>
</dbReference>
<dbReference type="InterPro" id="IPR015943">
    <property type="entry name" value="WD40/YVTN_repeat-like_dom_sf"/>
</dbReference>
<name>A0A7S3V1D2_9STRA</name>
<evidence type="ECO:0000256" key="1">
    <source>
        <dbReference type="SAM" id="MobiDB-lite"/>
    </source>
</evidence>
<evidence type="ECO:0000256" key="2">
    <source>
        <dbReference type="SAM" id="Phobius"/>
    </source>
</evidence>
<dbReference type="PANTHER" id="PTHR31270">
    <property type="entry name" value="GLUTAMINYL-PEPTIDE CYCLOTRANSFERASE"/>
    <property type="match status" value="1"/>
</dbReference>
<dbReference type="EMBL" id="HBIN01020425">
    <property type="protein sequence ID" value="CAE0445595.1"/>
    <property type="molecule type" value="Transcribed_RNA"/>
</dbReference>
<dbReference type="InterPro" id="IPR011044">
    <property type="entry name" value="Quino_amine_DH_bsu"/>
</dbReference>
<organism evidence="3">
    <name type="scientific">Aplanochytrium stocchinoi</name>
    <dbReference type="NCBI Taxonomy" id="215587"/>
    <lineage>
        <taxon>Eukaryota</taxon>
        <taxon>Sar</taxon>
        <taxon>Stramenopiles</taxon>
        <taxon>Bigyra</taxon>
        <taxon>Labyrinthulomycetes</taxon>
        <taxon>Thraustochytrida</taxon>
        <taxon>Thraustochytriidae</taxon>
        <taxon>Aplanochytrium</taxon>
    </lineage>
</organism>
<keyword evidence="2" id="KW-0812">Transmembrane</keyword>
<evidence type="ECO:0008006" key="4">
    <source>
        <dbReference type="Google" id="ProtNLM"/>
    </source>
</evidence>
<gene>
    <name evidence="3" type="ORF">ASTO00021_LOCUS15604</name>
</gene>
<dbReference type="Gene3D" id="2.130.10.10">
    <property type="entry name" value="YVTN repeat-like/Quinoprotein amine dehydrogenase"/>
    <property type="match status" value="1"/>
</dbReference>
<dbReference type="InterPro" id="IPR007788">
    <property type="entry name" value="QCT"/>
</dbReference>
<reference evidence="3" key="1">
    <citation type="submission" date="2021-01" db="EMBL/GenBank/DDBJ databases">
        <authorList>
            <person name="Corre E."/>
            <person name="Pelletier E."/>
            <person name="Niang G."/>
            <person name="Scheremetjew M."/>
            <person name="Finn R."/>
            <person name="Kale V."/>
            <person name="Holt S."/>
            <person name="Cochrane G."/>
            <person name="Meng A."/>
            <person name="Brown T."/>
            <person name="Cohen L."/>
        </authorList>
    </citation>
    <scope>NUCLEOTIDE SEQUENCE</scope>
    <source>
        <strain evidence="3">GSBS06</strain>
    </source>
</reference>
<accession>A0A7S3V1D2</accession>
<dbReference type="AlphaFoldDB" id="A0A7S3V1D2"/>
<dbReference type="PANTHER" id="PTHR31270:SF1">
    <property type="entry name" value="GLUTAMINYL-PEPTIDE CYCLOTRANSFERASE"/>
    <property type="match status" value="1"/>
</dbReference>
<feature type="transmembrane region" description="Helical" evidence="2">
    <location>
        <begin position="57"/>
        <end position="78"/>
    </location>
</feature>
<dbReference type="Pfam" id="PF05096">
    <property type="entry name" value="Glu_cyclase_2"/>
    <property type="match status" value="1"/>
</dbReference>
<sequence length="327" mass="36563">MPMPVRNLNENLQKRHGGKRTGTRITADTDTSIRSRRMKAAEASRRSKSQSESQGRLIWVLGVIALVALAVLLGTIILKDEYKNKPANSGESGDGTAGGLEIIAEYPHDPEAFTQGLLFHSDGHLYESTGLYGQSTIRKVNPISGDIIMQQSLDSIYFGEGLELVGDKLIQLTWRRRTAFVYNVTTFDLINSFTFTTNQNEGWGIASNGTHLVVSDGSEYLHIWDINSFTELSRIQVIDSATGNIVRRLNELEFVGNELLANIWYSDRVARIDVEQGLVTGYYDFSDLPYQRKSSEDVLNGIAYSADDHSLYITGKLWSKMFKLKLP</sequence>
<keyword evidence="2" id="KW-0472">Membrane</keyword>
<dbReference type="SUPFAM" id="SSF50969">
    <property type="entry name" value="YVTN repeat-like/Quinoprotein amine dehydrogenase"/>
    <property type="match status" value="1"/>
</dbReference>
<protein>
    <recommendedName>
        <fullName evidence="4">Glutamine cyclotransferase</fullName>
    </recommendedName>
</protein>
<feature type="region of interest" description="Disordered" evidence="1">
    <location>
        <begin position="1"/>
        <end position="48"/>
    </location>
</feature>
<feature type="compositionally biased region" description="Polar residues" evidence="1">
    <location>
        <begin position="23"/>
        <end position="32"/>
    </location>
</feature>